<feature type="disulfide bond" evidence="24">
    <location>
        <begin position="1444"/>
        <end position="1487"/>
    </location>
</feature>
<dbReference type="PROSITE" id="PS50923">
    <property type="entry name" value="SUSHI"/>
    <property type="match status" value="1"/>
</dbReference>
<feature type="domain" description="EGF-like" evidence="28">
    <location>
        <begin position="1237"/>
        <end position="1273"/>
    </location>
</feature>
<feature type="compositionally biased region" description="Basic and acidic residues" evidence="26">
    <location>
        <begin position="797"/>
        <end position="817"/>
    </location>
</feature>
<dbReference type="GO" id="GO:0016020">
    <property type="term" value="C:membrane"/>
    <property type="evidence" value="ECO:0007669"/>
    <property type="project" value="UniProtKB-ARBA"/>
</dbReference>
<evidence type="ECO:0000313" key="34">
    <source>
        <dbReference type="Proteomes" id="UP000694395"/>
    </source>
</evidence>
<keyword evidence="12" id="KW-0654">Proteoglycan</keyword>
<feature type="domain" description="Link" evidence="32">
    <location>
        <begin position="162"/>
        <end position="257"/>
    </location>
</feature>
<dbReference type="Ensembl" id="ENSOMYT00000136264.1">
    <property type="protein sequence ID" value="ENSOMYP00000126153.1"/>
    <property type="gene ID" value="ENSOMYG00000051559.1"/>
</dbReference>
<evidence type="ECO:0000256" key="23">
    <source>
        <dbReference type="PROSITE-ProRule" id="PRU00076"/>
    </source>
</evidence>
<dbReference type="SMART" id="SM00445">
    <property type="entry name" value="LINK"/>
    <property type="match status" value="2"/>
</dbReference>
<feature type="compositionally biased region" description="Polar residues" evidence="26">
    <location>
        <begin position="818"/>
        <end position="829"/>
    </location>
</feature>
<dbReference type="GO" id="GO:0005540">
    <property type="term" value="F:hyaluronic acid binding"/>
    <property type="evidence" value="ECO:0007669"/>
    <property type="project" value="UniProtKB-KW"/>
</dbReference>
<sequence length="1567" mass="172382">MNSVCVFCSTGFVEMLHLRHLLCLVFLCRAFAEQDPSWRMKVEKAAPASGSLAGRVVLPCHFSITPTTHNPSTQGPEDQLRIKWTKLEEDGVRVVLVAQGGVIKVEQEYKGRVSVPNHPQALGDASLIVARLRASDAGLYRCEVMHEMEDTQDTVHLNVSGVVFHYRSASSRYTFSFPGAVDACRAAGATIATAEQLTAAFEDGLDQCDAGWMADQTVRYPITKPRPGCMGDMMHRPGIRTYGLRDPKETYDVYCYADKLRGEVFYAPIRYKLTLRQAKRACETQGAVLASPGNLFAAWRGGLDRCDYGWLSDGSARYPISVPRPQCGGGLLGVRTLYRFPNQTGFPKPIDRHGAFCFKGKEPEIPPPGPVTTTHARRIDTATDEPPTTYHAGGPNLTGSTPADRADRTAADKPHQTTGQDRSEHTGGPHDTAYTGTVRHYTATDGTHSAKDEHRTTDRETTGKDRTTQVGDRTTDQKTDFSVGTTQFPEYDGEDFVPDLTKVESLPPMGDPLLPLQLPPLPTIRSQPTRPQLDINQGGDKEEGEVQTGSGRGESSGSGEGSSSDGESEGDDRGVMTPTQGFTADTGLGSDPSRPGQPGYPGHPKGYPGLVTPEHGPSGGDKVTGQQPAVVYKGEEGKSSRTTTHSQPGATESYGMDTSVAIHEEASPTKPPIHLIIVDVHDRNQSVDHILQILGHPLGGNGDFQSPLIPAFPVTQSEAIRGSEDSDGMHPIPFPPMLSFINGKHQQEARGDQFEMATPVYGELGGEMEQGEVKSPTPFDYDSIHTGETSSTDTDGDTNRHTAKDTDRGTGRDRTGKTESSNGTTPNSQHTSPVSSPVSASSSGSPHTSPDGVSPDEDMEGSGGRTQEGSAEYTRPTPASDSQSAVVTDETEIGGAESVTHAPSHTHSAHTKDTNTIDTYTKDTHTPSHAHSTHTKDTNTIDTDTKDTHTTSQTEAGDFEGSSSAEEEGSAQEVYPPEDPRYTSPGGPGAIQAPPVGPGVEGQVTVTPKPEVRPGTMPTQAGETVGDHPGHHTDSSTQHRDHSRQPATQEKDLSTHTKAQTRHPATDGKDQTNQHNTHDRNHSTDTQDRSMYPPTQTTQRPTHVRDPTKNQTTYHRDHSTHTKDQTKQPSHPRFPPTHHKNQTSHSTTDQKTPQHLNQTHTPPAHPSTPPPSRPIPDWALTPQTPRPEGEEFVDYDRAIGPPLLEAGPHAPKEPQSTYQPETGTDYYIVDQTVDVRGLQQCTLNVCLNKASCYQRGRTSICVCPTGYTGQRCETDVDECQSNPCRNGATCMDGVNSFTCLCLPSYTGGLCEQDTEVCEYGWQKFQSQCYKHITHRRTWDTAERECRLHGAHLVSVLSLEEQLYVNGLGHDYQWIGLNDKMFERDFRWTDGSIMQYEHWRPNQPDSFFQSGEDCVVMIWHEGGQWNDVPCNYHLTFTCKKGTVSCSQPPVVKDARVFGSMKPRYEINTLIRYHCKNGFIQRYPPTIRCRDNGQWDSPKITCMSPATYQKSFASRKHTDNHNHNQNQYNHNNHNQFNYQNQQYNSQNNQDQQKTNNQKQKQQSERRHQH</sequence>
<dbReference type="GO" id="GO:0002052">
    <property type="term" value="P:positive regulation of neuroblast proliferation"/>
    <property type="evidence" value="ECO:0007669"/>
    <property type="project" value="TreeGrafter"/>
</dbReference>
<dbReference type="GO" id="GO:0001750">
    <property type="term" value="C:photoreceptor outer segment"/>
    <property type="evidence" value="ECO:0007669"/>
    <property type="project" value="UniProtKB-SubCell"/>
</dbReference>
<dbReference type="SMART" id="SM00409">
    <property type="entry name" value="IG"/>
    <property type="match status" value="1"/>
</dbReference>
<dbReference type="InterPro" id="IPR013106">
    <property type="entry name" value="Ig_V-set"/>
</dbReference>
<dbReference type="PRINTS" id="PR01265">
    <property type="entry name" value="LINKMODULE"/>
</dbReference>
<dbReference type="PROSITE" id="PS50041">
    <property type="entry name" value="C_TYPE_LECTIN_2"/>
    <property type="match status" value="1"/>
</dbReference>
<dbReference type="InterPro" id="IPR036179">
    <property type="entry name" value="Ig-like_dom_sf"/>
</dbReference>
<feature type="compositionally biased region" description="Polar residues" evidence="26">
    <location>
        <begin position="1143"/>
        <end position="1158"/>
    </location>
</feature>
<gene>
    <name evidence="33" type="primary">vcanb</name>
</gene>
<evidence type="ECO:0000256" key="16">
    <source>
        <dbReference type="ARBA" id="ARBA00023290"/>
    </source>
</evidence>
<evidence type="ECO:0000259" key="30">
    <source>
        <dbReference type="PROSITE" id="PS50835"/>
    </source>
</evidence>
<protein>
    <recommendedName>
        <fullName evidence="19">Versican core protein</fullName>
    </recommendedName>
    <alternativeName>
        <fullName evidence="20">Chondroitin sulfate proteoglycan core protein 2</fullName>
    </alternativeName>
    <alternativeName>
        <fullName evidence="21">Large fibroblast proteoglycan</fullName>
    </alternativeName>
    <alternativeName>
        <fullName evidence="22">PG-M</fullName>
    </alternativeName>
</protein>
<comment type="similarity">
    <text evidence="3">Belongs to the aggrecan/versican proteoglycan family.</text>
</comment>
<keyword evidence="9" id="KW-0430">Lectin</keyword>
<keyword evidence="8 27" id="KW-0732">Signal</keyword>
<dbReference type="SMART" id="SM00034">
    <property type="entry name" value="CLECT"/>
    <property type="match status" value="1"/>
</dbReference>
<dbReference type="SMART" id="SM00406">
    <property type="entry name" value="IGv"/>
    <property type="match status" value="1"/>
</dbReference>
<organism evidence="33 34">
    <name type="scientific">Oncorhynchus mykiss</name>
    <name type="common">Rainbow trout</name>
    <name type="synonym">Salmo gairdneri</name>
    <dbReference type="NCBI Taxonomy" id="8022"/>
    <lineage>
        <taxon>Eukaryota</taxon>
        <taxon>Metazoa</taxon>
        <taxon>Chordata</taxon>
        <taxon>Craniata</taxon>
        <taxon>Vertebrata</taxon>
        <taxon>Euteleostomi</taxon>
        <taxon>Actinopterygii</taxon>
        <taxon>Neopterygii</taxon>
        <taxon>Teleostei</taxon>
        <taxon>Protacanthopterygii</taxon>
        <taxon>Salmoniformes</taxon>
        <taxon>Salmonidae</taxon>
        <taxon>Salmoninae</taxon>
        <taxon>Oncorhynchus</taxon>
    </lineage>
</organism>
<feature type="domain" description="Link" evidence="32">
    <location>
        <begin position="260"/>
        <end position="359"/>
    </location>
</feature>
<dbReference type="GO" id="GO:0030246">
    <property type="term" value="F:carbohydrate binding"/>
    <property type="evidence" value="ECO:0007669"/>
    <property type="project" value="UniProtKB-KW"/>
</dbReference>
<feature type="compositionally biased region" description="Basic and acidic residues" evidence="26">
    <location>
        <begin position="1025"/>
        <end position="1055"/>
    </location>
</feature>
<evidence type="ECO:0000256" key="10">
    <source>
        <dbReference type="ARBA" id="ARBA00022737"/>
    </source>
</evidence>
<reference evidence="33" key="2">
    <citation type="submission" date="2025-08" db="UniProtKB">
        <authorList>
            <consortium name="Ensembl"/>
        </authorList>
    </citation>
    <scope>IDENTIFICATION</scope>
</reference>
<dbReference type="GO" id="GO:1901222">
    <property type="term" value="P:regulation of non-canonical NF-kappaB signal transduction"/>
    <property type="evidence" value="ECO:0007669"/>
    <property type="project" value="UniProtKB-ARBA"/>
</dbReference>
<evidence type="ECO:0000256" key="25">
    <source>
        <dbReference type="PROSITE-ProRule" id="PRU00323"/>
    </source>
</evidence>
<dbReference type="SMART" id="SM00032">
    <property type="entry name" value="CCP"/>
    <property type="match status" value="1"/>
</dbReference>
<dbReference type="PROSITE" id="PS50835">
    <property type="entry name" value="IG_LIKE"/>
    <property type="match status" value="1"/>
</dbReference>
<comment type="caution">
    <text evidence="23">Lacks conserved residue(s) required for the propagation of feature annotation.</text>
</comment>
<accession>A0A8K9X144</accession>
<evidence type="ECO:0000256" key="17">
    <source>
        <dbReference type="ARBA" id="ARBA00023319"/>
    </source>
</evidence>
<dbReference type="SUPFAM" id="SSF57196">
    <property type="entry name" value="EGF/Laminin"/>
    <property type="match status" value="1"/>
</dbReference>
<evidence type="ECO:0000259" key="29">
    <source>
        <dbReference type="PROSITE" id="PS50041"/>
    </source>
</evidence>
<evidence type="ECO:0000256" key="22">
    <source>
        <dbReference type="ARBA" id="ARBA00044266"/>
    </source>
</evidence>
<feature type="disulfide bond" evidence="24">
    <location>
        <begin position="1473"/>
        <end position="1500"/>
    </location>
</feature>
<evidence type="ECO:0000256" key="4">
    <source>
        <dbReference type="ARBA" id="ARBA00022525"/>
    </source>
</evidence>
<feature type="compositionally biased region" description="Basic and acidic residues" evidence="26">
    <location>
        <begin position="404"/>
        <end position="428"/>
    </location>
</feature>
<name>A0A8K9X144_ONCMY</name>
<dbReference type="GO" id="GO:0005615">
    <property type="term" value="C:extracellular space"/>
    <property type="evidence" value="ECO:0007669"/>
    <property type="project" value="TreeGrafter"/>
</dbReference>
<dbReference type="GO" id="GO:0010001">
    <property type="term" value="P:glial cell differentiation"/>
    <property type="evidence" value="ECO:0007669"/>
    <property type="project" value="TreeGrafter"/>
</dbReference>
<dbReference type="InterPro" id="IPR001881">
    <property type="entry name" value="EGF-like_Ca-bd_dom"/>
</dbReference>
<dbReference type="InterPro" id="IPR016187">
    <property type="entry name" value="CTDL_fold"/>
</dbReference>
<dbReference type="GeneTree" id="ENSGT00940000156102"/>
<feature type="compositionally biased region" description="Basic and acidic residues" evidence="26">
    <location>
        <begin position="448"/>
        <end position="479"/>
    </location>
</feature>
<feature type="domain" description="Sushi" evidence="31">
    <location>
        <begin position="1442"/>
        <end position="1502"/>
    </location>
</feature>
<dbReference type="Gene3D" id="2.10.25.10">
    <property type="entry name" value="Laminin"/>
    <property type="match status" value="2"/>
</dbReference>
<dbReference type="InterPro" id="IPR000152">
    <property type="entry name" value="EGF-type_Asp/Asn_hydroxyl_site"/>
</dbReference>
<keyword evidence="15" id="KW-0966">Cell projection</keyword>
<dbReference type="Proteomes" id="UP000694395">
    <property type="component" value="Chromosome Y"/>
</dbReference>
<evidence type="ECO:0000256" key="9">
    <source>
        <dbReference type="ARBA" id="ARBA00022734"/>
    </source>
</evidence>
<dbReference type="PANTHER" id="PTHR22804:SF6">
    <property type="entry name" value="VERSICAN CORE PROTEIN"/>
    <property type="match status" value="1"/>
</dbReference>
<evidence type="ECO:0000256" key="19">
    <source>
        <dbReference type="ARBA" id="ARBA00044099"/>
    </source>
</evidence>
<dbReference type="InterPro" id="IPR018097">
    <property type="entry name" value="EGF_Ca-bd_CS"/>
</dbReference>
<dbReference type="InterPro" id="IPR013783">
    <property type="entry name" value="Ig-like_fold"/>
</dbReference>
<dbReference type="SMART" id="SM00181">
    <property type="entry name" value="EGF"/>
    <property type="match status" value="2"/>
</dbReference>
<evidence type="ECO:0000256" key="14">
    <source>
        <dbReference type="ARBA" id="ARBA00023180"/>
    </source>
</evidence>
<feature type="chain" id="PRO_5035462028" description="Versican core protein" evidence="27">
    <location>
        <begin position="33"/>
        <end position="1567"/>
    </location>
</feature>
<keyword evidence="7 24" id="KW-0768">Sushi</keyword>
<evidence type="ECO:0000256" key="5">
    <source>
        <dbReference type="ARBA" id="ARBA00022530"/>
    </source>
</evidence>
<evidence type="ECO:0000259" key="28">
    <source>
        <dbReference type="PROSITE" id="PS50026"/>
    </source>
</evidence>
<dbReference type="GO" id="GO:0033165">
    <property type="term" value="C:interphotoreceptor matrix"/>
    <property type="evidence" value="ECO:0007669"/>
    <property type="project" value="UniProtKB-SubCell"/>
</dbReference>
<dbReference type="Pfam" id="PF00008">
    <property type="entry name" value="EGF"/>
    <property type="match status" value="1"/>
</dbReference>
<dbReference type="InterPro" id="IPR003006">
    <property type="entry name" value="Ig/MHC_CS"/>
</dbReference>
<dbReference type="CDD" id="cd00054">
    <property type="entry name" value="EGF_CA"/>
    <property type="match status" value="2"/>
</dbReference>
<dbReference type="FunFam" id="2.10.70.10:FF:000003">
    <property type="entry name" value="Versican core protein"/>
    <property type="match status" value="1"/>
</dbReference>
<dbReference type="SUPFAM" id="SSF56436">
    <property type="entry name" value="C-type lectin-like"/>
    <property type="match status" value="3"/>
</dbReference>
<feature type="compositionally biased region" description="Low complexity" evidence="26">
    <location>
        <begin position="955"/>
        <end position="964"/>
    </location>
</feature>
<dbReference type="InterPro" id="IPR001304">
    <property type="entry name" value="C-type_lectin-like"/>
</dbReference>
<dbReference type="PROSITE" id="PS01186">
    <property type="entry name" value="EGF_2"/>
    <property type="match status" value="1"/>
</dbReference>
<dbReference type="PROSITE" id="PS50963">
    <property type="entry name" value="LINK_2"/>
    <property type="match status" value="2"/>
</dbReference>
<dbReference type="SUPFAM" id="SSF57535">
    <property type="entry name" value="Complement control module/SCR domain"/>
    <property type="match status" value="1"/>
</dbReference>
<evidence type="ECO:0000256" key="27">
    <source>
        <dbReference type="SAM" id="SignalP"/>
    </source>
</evidence>
<evidence type="ECO:0000256" key="6">
    <source>
        <dbReference type="ARBA" id="ARBA00022536"/>
    </source>
</evidence>
<proteinExistence type="inferred from homology"/>
<dbReference type="Gene3D" id="3.10.100.10">
    <property type="entry name" value="Mannose-Binding Protein A, subunit A"/>
    <property type="match status" value="3"/>
</dbReference>
<keyword evidence="14" id="KW-0325">Glycoprotein</keyword>
<feature type="disulfide bond" evidence="23">
    <location>
        <begin position="1301"/>
        <end position="1310"/>
    </location>
</feature>
<dbReference type="Pfam" id="PF00059">
    <property type="entry name" value="Lectin_C"/>
    <property type="match status" value="1"/>
</dbReference>
<evidence type="ECO:0000259" key="31">
    <source>
        <dbReference type="PROSITE" id="PS50923"/>
    </source>
</evidence>
<feature type="compositionally biased region" description="Polar residues" evidence="26">
    <location>
        <begin position="877"/>
        <end position="886"/>
    </location>
</feature>
<dbReference type="Pfam" id="PF07686">
    <property type="entry name" value="V-set"/>
    <property type="match status" value="1"/>
</dbReference>
<keyword evidence="10" id="KW-0677">Repeat</keyword>
<evidence type="ECO:0000256" key="8">
    <source>
        <dbReference type="ARBA" id="ARBA00022729"/>
    </source>
</evidence>
<dbReference type="Gene3D" id="2.10.70.10">
    <property type="entry name" value="Complement Module, domain 1"/>
    <property type="match status" value="1"/>
</dbReference>
<keyword evidence="16" id="KW-0373">Hyaluronic acid</keyword>
<dbReference type="InterPro" id="IPR007110">
    <property type="entry name" value="Ig-like_dom"/>
</dbReference>
<dbReference type="FunFam" id="2.10.25.10:FF:000472">
    <property type="entry name" value="Uncharacterized protein, isoform A"/>
    <property type="match status" value="1"/>
</dbReference>
<comment type="subcellular location">
    <subcellularLocation>
        <location evidence="1">Cell projection</location>
        <location evidence="1">Cilium</location>
        <location evidence="1">Photoreceptor outer segment</location>
    </subcellularLocation>
    <subcellularLocation>
        <location evidence="2">Secreted</location>
        <location evidence="2">Extracellular space</location>
        <location evidence="2">Extracellular matrix</location>
        <location evidence="2">Interphotoreceptor matrix</location>
    </subcellularLocation>
</comment>
<dbReference type="FunFam" id="3.10.100.10:FF:000003">
    <property type="entry name" value="Versican core protein"/>
    <property type="match status" value="1"/>
</dbReference>
<feature type="compositionally biased region" description="Basic and acidic residues" evidence="26">
    <location>
        <begin position="1103"/>
        <end position="1126"/>
    </location>
</feature>
<evidence type="ECO:0000256" key="3">
    <source>
        <dbReference type="ARBA" id="ARBA00006838"/>
    </source>
</evidence>
<feature type="compositionally biased region" description="Low complexity" evidence="26">
    <location>
        <begin position="506"/>
        <end position="516"/>
    </location>
</feature>
<evidence type="ECO:0000259" key="32">
    <source>
        <dbReference type="PROSITE" id="PS50963"/>
    </source>
</evidence>
<evidence type="ECO:0000256" key="20">
    <source>
        <dbReference type="ARBA" id="ARBA00044230"/>
    </source>
</evidence>
<keyword evidence="6 23" id="KW-0245">EGF-like domain</keyword>
<feature type="compositionally biased region" description="Low complexity" evidence="26">
    <location>
        <begin position="830"/>
        <end position="850"/>
    </location>
</feature>
<feature type="region of interest" description="Disordered" evidence="26">
    <location>
        <begin position="1514"/>
        <end position="1533"/>
    </location>
</feature>
<feature type="compositionally biased region" description="Polar residues" evidence="26">
    <location>
        <begin position="640"/>
        <end position="650"/>
    </location>
</feature>
<keyword evidence="5" id="KW-0272">Extracellular matrix</keyword>
<dbReference type="PROSITE" id="PS01187">
    <property type="entry name" value="EGF_CA"/>
    <property type="match status" value="1"/>
</dbReference>
<feature type="domain" description="C-type lectin" evidence="29">
    <location>
        <begin position="1324"/>
        <end position="1438"/>
    </location>
</feature>
<dbReference type="PROSITE" id="PS00290">
    <property type="entry name" value="IG_MHC"/>
    <property type="match status" value="1"/>
</dbReference>
<feature type="compositionally biased region" description="Basic and acidic residues" evidence="26">
    <location>
        <begin position="1064"/>
        <end position="1088"/>
    </location>
</feature>
<evidence type="ECO:0000313" key="33">
    <source>
        <dbReference type="Ensembl" id="ENSOMYP00000126153.1"/>
    </source>
</evidence>
<evidence type="ECO:0000256" key="11">
    <source>
        <dbReference type="ARBA" id="ARBA00022837"/>
    </source>
</evidence>
<dbReference type="Pfam" id="PF00084">
    <property type="entry name" value="Sushi"/>
    <property type="match status" value="1"/>
</dbReference>
<dbReference type="GO" id="GO:0007155">
    <property type="term" value="P:cell adhesion"/>
    <property type="evidence" value="ECO:0007669"/>
    <property type="project" value="InterPro"/>
</dbReference>
<dbReference type="InterPro" id="IPR003599">
    <property type="entry name" value="Ig_sub"/>
</dbReference>
<feature type="compositionally biased region" description="Gly residues" evidence="26">
    <location>
        <begin position="550"/>
        <end position="560"/>
    </location>
</feature>
<dbReference type="InterPro" id="IPR018378">
    <property type="entry name" value="C-type_lectin_CS"/>
</dbReference>
<feature type="compositionally biased region" description="Pro residues" evidence="26">
    <location>
        <begin position="1163"/>
        <end position="1174"/>
    </location>
</feature>
<feature type="disulfide bond" evidence="23">
    <location>
        <begin position="1263"/>
        <end position="1272"/>
    </location>
</feature>
<dbReference type="Gene3D" id="2.60.40.10">
    <property type="entry name" value="Immunoglobulins"/>
    <property type="match status" value="1"/>
</dbReference>
<keyword evidence="13 23" id="KW-1015">Disulfide bond</keyword>
<feature type="region of interest" description="Disordered" evidence="26">
    <location>
        <begin position="769"/>
        <end position="1221"/>
    </location>
</feature>
<dbReference type="GO" id="GO:0005509">
    <property type="term" value="F:calcium ion binding"/>
    <property type="evidence" value="ECO:0007669"/>
    <property type="project" value="InterPro"/>
</dbReference>
<dbReference type="CDD" id="cd03520">
    <property type="entry name" value="Link_domain_CSPGs_modules_2_4"/>
    <property type="match status" value="1"/>
</dbReference>
<evidence type="ECO:0000256" key="24">
    <source>
        <dbReference type="PROSITE-ProRule" id="PRU00302"/>
    </source>
</evidence>
<evidence type="ECO:0000256" key="15">
    <source>
        <dbReference type="ARBA" id="ARBA00023273"/>
    </source>
</evidence>
<evidence type="ECO:0000256" key="7">
    <source>
        <dbReference type="ARBA" id="ARBA00022659"/>
    </source>
</evidence>
<dbReference type="FunFam" id="3.10.100.10:FF:000002">
    <property type="entry name" value="Hyaluronan proteoglycan link protein 1"/>
    <property type="match status" value="1"/>
</dbReference>
<feature type="compositionally biased region" description="Basic and acidic residues" evidence="26">
    <location>
        <begin position="934"/>
        <end position="949"/>
    </location>
</feature>
<evidence type="ECO:0000256" key="21">
    <source>
        <dbReference type="ARBA" id="ARBA00044263"/>
    </source>
</evidence>
<dbReference type="GO" id="GO:0001501">
    <property type="term" value="P:skeletal system development"/>
    <property type="evidence" value="ECO:0007669"/>
    <property type="project" value="TreeGrafter"/>
</dbReference>
<feature type="domain" description="EGF-like" evidence="28">
    <location>
        <begin position="1275"/>
        <end position="1311"/>
    </location>
</feature>
<feature type="compositionally biased region" description="Low complexity" evidence="26">
    <location>
        <begin position="596"/>
        <end position="609"/>
    </location>
</feature>
<reference evidence="33" key="3">
    <citation type="submission" date="2025-09" db="UniProtKB">
        <authorList>
            <consortium name="Ensembl"/>
        </authorList>
    </citation>
    <scope>IDENTIFICATION</scope>
</reference>
<dbReference type="FunFam" id="3.10.100.10:FF:000011">
    <property type="entry name" value="Aggrecan core protein"/>
    <property type="match status" value="1"/>
</dbReference>
<dbReference type="InterPro" id="IPR050691">
    <property type="entry name" value="Hyaluronan_bind_Proteoglycan"/>
</dbReference>
<comment type="function">
    <text evidence="18">May play a role in intercellular signaling and in connecting cells with the extracellular matrix. May take part in the regulation of cell motility, growth and differentiation. Binds hyaluronic acid.</text>
</comment>
<keyword evidence="4" id="KW-0964">Secreted</keyword>
<dbReference type="PROSITE" id="PS01241">
    <property type="entry name" value="LINK_1"/>
    <property type="match status" value="1"/>
</dbReference>
<dbReference type="GO" id="GO:0072534">
    <property type="term" value="C:perineuronal net"/>
    <property type="evidence" value="ECO:0007669"/>
    <property type="project" value="TreeGrafter"/>
</dbReference>
<feature type="compositionally biased region" description="Low complexity" evidence="26">
    <location>
        <begin position="1521"/>
        <end position="1533"/>
    </location>
</feature>
<dbReference type="InterPro" id="IPR000742">
    <property type="entry name" value="EGF"/>
</dbReference>
<keyword evidence="17" id="KW-0393">Immunoglobulin domain</keyword>
<feature type="region of interest" description="Disordered" evidence="26">
    <location>
        <begin position="1543"/>
        <end position="1567"/>
    </location>
</feature>
<dbReference type="GO" id="GO:0007417">
    <property type="term" value="P:central nervous system development"/>
    <property type="evidence" value="ECO:0007669"/>
    <property type="project" value="TreeGrafter"/>
</dbReference>
<dbReference type="CDD" id="cd03517">
    <property type="entry name" value="Link_domain_CSPGs_modules_1_3"/>
    <property type="match status" value="1"/>
</dbReference>
<evidence type="ECO:0000256" key="1">
    <source>
        <dbReference type="ARBA" id="ARBA00004504"/>
    </source>
</evidence>
<dbReference type="InterPro" id="IPR000538">
    <property type="entry name" value="Link_dom"/>
</dbReference>
<dbReference type="GO" id="GO:0045202">
    <property type="term" value="C:synapse"/>
    <property type="evidence" value="ECO:0007669"/>
    <property type="project" value="TreeGrafter"/>
</dbReference>
<feature type="disulfide bond" evidence="25">
    <location>
        <begin position="208"/>
        <end position="229"/>
    </location>
</feature>
<feature type="signal peptide" evidence="27">
    <location>
        <begin position="1"/>
        <end position="32"/>
    </location>
</feature>
<dbReference type="InterPro" id="IPR000436">
    <property type="entry name" value="Sushi_SCR_CCP_dom"/>
</dbReference>
<feature type="compositionally biased region" description="Basic and acidic residues" evidence="26">
    <location>
        <begin position="910"/>
        <end position="926"/>
    </location>
</feature>
<dbReference type="PANTHER" id="PTHR22804">
    <property type="entry name" value="AGGRECAN/VERSICAN PROTEOGLYCAN"/>
    <property type="match status" value="1"/>
</dbReference>
<dbReference type="Pfam" id="PF00193">
    <property type="entry name" value="Xlink"/>
    <property type="match status" value="2"/>
</dbReference>
<evidence type="ECO:0000256" key="13">
    <source>
        <dbReference type="ARBA" id="ARBA00023157"/>
    </source>
</evidence>
<feature type="region of interest" description="Disordered" evidence="26">
    <location>
        <begin position="382"/>
        <end position="652"/>
    </location>
</feature>
<dbReference type="GO" id="GO:0060218">
    <property type="term" value="P:hematopoietic stem cell differentiation"/>
    <property type="evidence" value="ECO:0007669"/>
    <property type="project" value="UniProtKB-ARBA"/>
</dbReference>
<keyword evidence="34" id="KW-1185">Reference proteome</keyword>
<dbReference type="InterPro" id="IPR016186">
    <property type="entry name" value="C-type_lectin-like/link_sf"/>
</dbReference>
<keyword evidence="11" id="KW-0106">Calcium</keyword>
<evidence type="ECO:0000256" key="18">
    <source>
        <dbReference type="ARBA" id="ARBA00043896"/>
    </source>
</evidence>
<evidence type="ECO:0000256" key="2">
    <source>
        <dbReference type="ARBA" id="ARBA00004593"/>
    </source>
</evidence>
<dbReference type="PROSITE" id="PS00022">
    <property type="entry name" value="EGF_1"/>
    <property type="match status" value="2"/>
</dbReference>
<dbReference type="PROSITE" id="PS50026">
    <property type="entry name" value="EGF_3"/>
    <property type="match status" value="2"/>
</dbReference>
<dbReference type="SUPFAM" id="SSF48726">
    <property type="entry name" value="Immunoglobulin"/>
    <property type="match status" value="1"/>
</dbReference>
<dbReference type="InterPro" id="IPR035976">
    <property type="entry name" value="Sushi/SCR/CCP_sf"/>
</dbReference>
<feature type="compositionally biased region" description="Low complexity" evidence="26">
    <location>
        <begin position="1543"/>
        <end position="1558"/>
    </location>
</feature>
<dbReference type="PROSITE" id="PS00010">
    <property type="entry name" value="ASX_HYDROXYL"/>
    <property type="match status" value="1"/>
</dbReference>
<reference evidence="33" key="1">
    <citation type="submission" date="2020-07" db="EMBL/GenBank/DDBJ databases">
        <title>A long reads based de novo assembly of the rainbow trout Arlee double haploid line genome.</title>
        <authorList>
            <person name="Gao G."/>
            <person name="Palti Y."/>
        </authorList>
    </citation>
    <scope>NUCLEOTIDE SEQUENCE [LARGE SCALE GENOMIC DNA]</scope>
</reference>
<dbReference type="CDD" id="cd00033">
    <property type="entry name" value="CCP"/>
    <property type="match status" value="1"/>
</dbReference>
<feature type="disulfide bond" evidence="25">
    <location>
        <begin position="306"/>
        <end position="327"/>
    </location>
</feature>
<evidence type="ECO:0000256" key="12">
    <source>
        <dbReference type="ARBA" id="ARBA00022974"/>
    </source>
</evidence>
<feature type="domain" description="Ig-like" evidence="30">
    <location>
        <begin position="36"/>
        <end position="160"/>
    </location>
</feature>
<dbReference type="SMART" id="SM00179">
    <property type="entry name" value="EGF_CA"/>
    <property type="match status" value="1"/>
</dbReference>
<dbReference type="PROSITE" id="PS00615">
    <property type="entry name" value="C_TYPE_LECTIN_1"/>
    <property type="match status" value="1"/>
</dbReference>
<evidence type="ECO:0000256" key="26">
    <source>
        <dbReference type="SAM" id="MobiDB-lite"/>
    </source>
</evidence>